<name>A0ABD2DXL2_DAUMA</name>
<keyword evidence="4 13" id="KW-0732">Signal</keyword>
<dbReference type="SMART" id="SM00408">
    <property type="entry name" value="IGc2"/>
    <property type="match status" value="3"/>
</dbReference>
<comment type="subcellular location">
    <subcellularLocation>
        <location evidence="1">Cell membrane</location>
        <topology evidence="1">Single-pass type I membrane protein</topology>
    </subcellularLocation>
</comment>
<dbReference type="InterPro" id="IPR003599">
    <property type="entry name" value="Ig_sub"/>
</dbReference>
<evidence type="ECO:0000259" key="14">
    <source>
        <dbReference type="PROSITE" id="PS50835"/>
    </source>
</evidence>
<keyword evidence="9" id="KW-0675">Receptor</keyword>
<dbReference type="InterPro" id="IPR036179">
    <property type="entry name" value="Ig-like_dom_sf"/>
</dbReference>
<dbReference type="InterPro" id="IPR050488">
    <property type="entry name" value="Ig_Fc_receptor"/>
</dbReference>
<evidence type="ECO:0000256" key="10">
    <source>
        <dbReference type="ARBA" id="ARBA00023180"/>
    </source>
</evidence>
<evidence type="ECO:0000256" key="11">
    <source>
        <dbReference type="ARBA" id="ARBA00023319"/>
    </source>
</evidence>
<evidence type="ECO:0000256" key="8">
    <source>
        <dbReference type="ARBA" id="ARBA00023157"/>
    </source>
</evidence>
<evidence type="ECO:0000313" key="15">
    <source>
        <dbReference type="EMBL" id="KAL2771504.1"/>
    </source>
</evidence>
<evidence type="ECO:0000313" key="16">
    <source>
        <dbReference type="Proteomes" id="UP001610411"/>
    </source>
</evidence>
<keyword evidence="10" id="KW-0325">Glycoprotein</keyword>
<evidence type="ECO:0000256" key="7">
    <source>
        <dbReference type="ARBA" id="ARBA00023136"/>
    </source>
</evidence>
<dbReference type="InterPro" id="IPR007110">
    <property type="entry name" value="Ig-like_dom"/>
</dbReference>
<reference evidence="15 16" key="1">
    <citation type="journal article" date="2024" name="G3 (Bethesda)">
        <title>A hybrid genome assembly of the endangered aye-aye (Daubentonia madagascariensis).</title>
        <authorList>
            <person name="Versoza C.J."/>
            <person name="Pfeifer S.P."/>
        </authorList>
    </citation>
    <scope>NUCLEOTIDE SEQUENCE [LARGE SCALE GENOMIC DNA]</scope>
    <source>
        <strain evidence="15">6821</strain>
    </source>
</reference>
<dbReference type="AlphaFoldDB" id="A0ABD2DXL2"/>
<keyword evidence="6" id="KW-1133">Transmembrane helix</keyword>
<dbReference type="SMART" id="SM00409">
    <property type="entry name" value="IG"/>
    <property type="match status" value="3"/>
</dbReference>
<keyword evidence="7" id="KW-0472">Membrane</keyword>
<accession>A0ABD2DXL2</accession>
<evidence type="ECO:0000256" key="5">
    <source>
        <dbReference type="ARBA" id="ARBA00022737"/>
    </source>
</evidence>
<proteinExistence type="predicted"/>
<dbReference type="SUPFAM" id="SSF48726">
    <property type="entry name" value="Immunoglobulin"/>
    <property type="match status" value="3"/>
</dbReference>
<dbReference type="Proteomes" id="UP001610411">
    <property type="component" value="Unassembled WGS sequence"/>
</dbReference>
<feature type="compositionally biased region" description="Basic and acidic residues" evidence="12">
    <location>
        <begin position="351"/>
        <end position="367"/>
    </location>
</feature>
<evidence type="ECO:0000256" key="1">
    <source>
        <dbReference type="ARBA" id="ARBA00004251"/>
    </source>
</evidence>
<feature type="domain" description="Ig-like" evidence="14">
    <location>
        <begin position="202"/>
        <end position="293"/>
    </location>
</feature>
<keyword evidence="16" id="KW-1185">Reference proteome</keyword>
<dbReference type="PANTHER" id="PTHR11481">
    <property type="entry name" value="IMMUNOGLOBULIN FC RECEPTOR"/>
    <property type="match status" value="1"/>
</dbReference>
<evidence type="ECO:0000256" key="6">
    <source>
        <dbReference type="ARBA" id="ARBA00022989"/>
    </source>
</evidence>
<organism evidence="15 16">
    <name type="scientific">Daubentonia madagascariensis</name>
    <name type="common">Aye-aye</name>
    <name type="synonym">Sciurus madagascariensis</name>
    <dbReference type="NCBI Taxonomy" id="31869"/>
    <lineage>
        <taxon>Eukaryota</taxon>
        <taxon>Metazoa</taxon>
        <taxon>Chordata</taxon>
        <taxon>Craniata</taxon>
        <taxon>Vertebrata</taxon>
        <taxon>Euteleostomi</taxon>
        <taxon>Mammalia</taxon>
        <taxon>Eutheria</taxon>
        <taxon>Euarchontoglires</taxon>
        <taxon>Primates</taxon>
        <taxon>Strepsirrhini</taxon>
        <taxon>Chiromyiformes</taxon>
        <taxon>Daubentoniidae</taxon>
        <taxon>Daubentonia</taxon>
    </lineage>
</organism>
<gene>
    <name evidence="15" type="ORF">WCI35_019743</name>
</gene>
<feature type="compositionally biased region" description="Low complexity" evidence="12">
    <location>
        <begin position="308"/>
        <end position="318"/>
    </location>
</feature>
<protein>
    <submittedName>
        <fullName evidence="15">Fc receptor-like protein 2 isoform 1</fullName>
    </submittedName>
</protein>
<evidence type="ECO:0000256" key="12">
    <source>
        <dbReference type="SAM" id="MobiDB-lite"/>
    </source>
</evidence>
<keyword evidence="2" id="KW-1003">Cell membrane</keyword>
<dbReference type="InterPro" id="IPR003598">
    <property type="entry name" value="Ig_sub2"/>
</dbReference>
<dbReference type="PANTHER" id="PTHR11481:SF101">
    <property type="entry name" value="FC RECEPTOR-LIKE PROTEIN 2"/>
    <property type="match status" value="1"/>
</dbReference>
<dbReference type="EMBL" id="JBFSEQ010000007">
    <property type="protein sequence ID" value="KAL2771504.1"/>
    <property type="molecule type" value="Genomic_DNA"/>
</dbReference>
<evidence type="ECO:0000256" key="13">
    <source>
        <dbReference type="SAM" id="SignalP"/>
    </source>
</evidence>
<feature type="region of interest" description="Disordered" evidence="12">
    <location>
        <begin position="351"/>
        <end position="377"/>
    </location>
</feature>
<keyword evidence="5" id="KW-0677">Repeat</keyword>
<comment type="caution">
    <text evidence="15">The sequence shown here is derived from an EMBL/GenBank/DDBJ whole genome shotgun (WGS) entry which is preliminary data.</text>
</comment>
<feature type="domain" description="Ig-like" evidence="14">
    <location>
        <begin position="110"/>
        <end position="188"/>
    </location>
</feature>
<evidence type="ECO:0000256" key="4">
    <source>
        <dbReference type="ARBA" id="ARBA00022729"/>
    </source>
</evidence>
<evidence type="ECO:0000256" key="3">
    <source>
        <dbReference type="ARBA" id="ARBA00022692"/>
    </source>
</evidence>
<feature type="domain" description="Ig-like" evidence="14">
    <location>
        <begin position="12"/>
        <end position="85"/>
    </location>
</feature>
<feature type="signal peptide" evidence="13">
    <location>
        <begin position="1"/>
        <end position="17"/>
    </location>
</feature>
<dbReference type="GO" id="GO:0005886">
    <property type="term" value="C:plasma membrane"/>
    <property type="evidence" value="ECO:0007669"/>
    <property type="project" value="UniProtKB-SubCell"/>
</dbReference>
<evidence type="ECO:0000256" key="9">
    <source>
        <dbReference type="ARBA" id="ARBA00023170"/>
    </source>
</evidence>
<keyword evidence="8" id="KW-1015">Disulfide bond</keyword>
<dbReference type="FunFam" id="2.60.40.10:FF:001308">
    <property type="entry name" value="Fc receptor like 4"/>
    <property type="match status" value="1"/>
</dbReference>
<keyword evidence="3" id="KW-0812">Transmembrane</keyword>
<dbReference type="Gene3D" id="2.60.40.10">
    <property type="entry name" value="Immunoglobulins"/>
    <property type="match status" value="3"/>
</dbReference>
<feature type="region of interest" description="Disordered" evidence="12">
    <location>
        <begin position="294"/>
        <end position="323"/>
    </location>
</feature>
<feature type="chain" id="PRO_5044811869" evidence="13">
    <location>
        <begin position="18"/>
        <end position="377"/>
    </location>
</feature>
<evidence type="ECO:0000256" key="2">
    <source>
        <dbReference type="ARBA" id="ARBA00022475"/>
    </source>
</evidence>
<keyword evidence="11" id="KW-0393">Immunoglobulin domain</keyword>
<dbReference type="InterPro" id="IPR013783">
    <property type="entry name" value="Ig-like_fold"/>
</dbReference>
<dbReference type="Pfam" id="PF13927">
    <property type="entry name" value="Ig_3"/>
    <property type="match status" value="2"/>
</dbReference>
<sequence>MLLWSLLVIFAPATAQADGLTLLAPLSVFEGDRIVLTCQEGKNQKIKTMTYYKDKKELLFLKKVSSFSIESAILSDSGKYSCAATKGGIWPWKITSQIVNIKVQELFQRPVLIASSFQPIEGRPVTLTCETWLHPQKSEVQLQFCFFRDSQALGSSWSSSPELQIPAMWSEHSGSYWCKAETVTQRVQKQSPQSQIHVQRIPISNVSLETRVPGGQVIEGGKLDLLCLVAEGTGNITFSWHREATGTSLGKKTQHSLTAELDIPAVEESDAGGYYCTADNGHDPIQSKVVNVSVRRESSATNAPRGVSSSNSQESTQPSPLPATEDLQSEYVNVCSVGVDVIYSEVRCIQQREDSANPRRPSLDKDSQVIYSSVKKS</sequence>
<dbReference type="PROSITE" id="PS50835">
    <property type="entry name" value="IG_LIKE"/>
    <property type="match status" value="3"/>
</dbReference>